<keyword evidence="3" id="KW-1185">Reference proteome</keyword>
<gene>
    <name evidence="2" type="ORF">EYF80_060439</name>
</gene>
<protein>
    <submittedName>
        <fullName evidence="2">Uncharacterized protein</fullName>
    </submittedName>
</protein>
<evidence type="ECO:0000313" key="3">
    <source>
        <dbReference type="Proteomes" id="UP000314294"/>
    </source>
</evidence>
<feature type="region of interest" description="Disordered" evidence="1">
    <location>
        <begin position="1"/>
        <end position="21"/>
    </location>
</feature>
<evidence type="ECO:0000256" key="1">
    <source>
        <dbReference type="SAM" id="MobiDB-lite"/>
    </source>
</evidence>
<dbReference type="EMBL" id="SRLO01005691">
    <property type="protein sequence ID" value="TNN29413.1"/>
    <property type="molecule type" value="Genomic_DNA"/>
</dbReference>
<reference evidence="2 3" key="1">
    <citation type="submission" date="2019-03" db="EMBL/GenBank/DDBJ databases">
        <title>First draft genome of Liparis tanakae, snailfish: a comprehensive survey of snailfish specific genes.</title>
        <authorList>
            <person name="Kim W."/>
            <person name="Song I."/>
            <person name="Jeong J.-H."/>
            <person name="Kim D."/>
            <person name="Kim S."/>
            <person name="Ryu S."/>
            <person name="Song J.Y."/>
            <person name="Lee S.K."/>
        </authorList>
    </citation>
    <scope>NUCLEOTIDE SEQUENCE [LARGE SCALE GENOMIC DNA]</scope>
    <source>
        <tissue evidence="2">Muscle</tissue>
    </source>
</reference>
<dbReference type="Proteomes" id="UP000314294">
    <property type="component" value="Unassembled WGS sequence"/>
</dbReference>
<comment type="caution">
    <text evidence="2">The sequence shown here is derived from an EMBL/GenBank/DDBJ whole genome shotgun (WGS) entry which is preliminary data.</text>
</comment>
<evidence type="ECO:0000313" key="2">
    <source>
        <dbReference type="EMBL" id="TNN29413.1"/>
    </source>
</evidence>
<sequence>MEVNQRRAAPRPHLKTPGPLGPDAVFLDVGEDLQGKALLLPGLLAPLVGVHLGVGQSLFSETWRDTTGLMKELDDMHRHAEKEEDTWNVQPLTFTSALAELSQQFQL</sequence>
<accession>A0A4Z2EKR1</accession>
<dbReference type="AlphaFoldDB" id="A0A4Z2EKR1"/>
<organism evidence="2 3">
    <name type="scientific">Liparis tanakae</name>
    <name type="common">Tanaka's snailfish</name>
    <dbReference type="NCBI Taxonomy" id="230148"/>
    <lineage>
        <taxon>Eukaryota</taxon>
        <taxon>Metazoa</taxon>
        <taxon>Chordata</taxon>
        <taxon>Craniata</taxon>
        <taxon>Vertebrata</taxon>
        <taxon>Euteleostomi</taxon>
        <taxon>Actinopterygii</taxon>
        <taxon>Neopterygii</taxon>
        <taxon>Teleostei</taxon>
        <taxon>Neoteleostei</taxon>
        <taxon>Acanthomorphata</taxon>
        <taxon>Eupercaria</taxon>
        <taxon>Perciformes</taxon>
        <taxon>Cottioidei</taxon>
        <taxon>Cottales</taxon>
        <taxon>Liparidae</taxon>
        <taxon>Liparis</taxon>
    </lineage>
</organism>
<name>A0A4Z2EKR1_9TELE</name>
<proteinExistence type="predicted"/>